<evidence type="ECO:0000313" key="3">
    <source>
        <dbReference type="Proteomes" id="UP001595812"/>
    </source>
</evidence>
<evidence type="ECO:0000313" key="2">
    <source>
        <dbReference type="EMBL" id="MFC3876238.1"/>
    </source>
</evidence>
<protein>
    <submittedName>
        <fullName evidence="2">Uncharacterized protein</fullName>
    </submittedName>
</protein>
<evidence type="ECO:0000256" key="1">
    <source>
        <dbReference type="SAM" id="SignalP"/>
    </source>
</evidence>
<proteinExistence type="predicted"/>
<reference evidence="3" key="1">
    <citation type="journal article" date="2019" name="Int. J. Syst. Evol. Microbiol.">
        <title>The Global Catalogue of Microorganisms (GCM) 10K type strain sequencing project: providing services to taxonomists for standard genome sequencing and annotation.</title>
        <authorList>
            <consortium name="The Broad Institute Genomics Platform"/>
            <consortium name="The Broad Institute Genome Sequencing Center for Infectious Disease"/>
            <person name="Wu L."/>
            <person name="Ma J."/>
        </authorList>
    </citation>
    <scope>NUCLEOTIDE SEQUENCE [LARGE SCALE GENOMIC DNA]</scope>
    <source>
        <strain evidence="3">CECT 8979</strain>
    </source>
</reference>
<accession>A0ABV8ADS5</accession>
<comment type="caution">
    <text evidence="2">The sequence shown here is derived from an EMBL/GenBank/DDBJ whole genome shotgun (WGS) entry which is preliminary data.</text>
</comment>
<feature type="chain" id="PRO_5045613069" evidence="1">
    <location>
        <begin position="21"/>
        <end position="170"/>
    </location>
</feature>
<gene>
    <name evidence="2" type="ORF">ACFOSX_03250</name>
</gene>
<name>A0ABV8ADS5_9FLAO</name>
<dbReference type="EMBL" id="JBHSAT010000004">
    <property type="protein sequence ID" value="MFC3876238.1"/>
    <property type="molecule type" value="Genomic_DNA"/>
</dbReference>
<keyword evidence="3" id="KW-1185">Reference proteome</keyword>
<dbReference type="RefSeq" id="WP_386096968.1">
    <property type="nucleotide sequence ID" value="NZ_JBHSAT010000004.1"/>
</dbReference>
<organism evidence="2 3">
    <name type="scientific">Winogradskyella maritima</name>
    <dbReference type="NCBI Taxonomy" id="1517766"/>
    <lineage>
        <taxon>Bacteria</taxon>
        <taxon>Pseudomonadati</taxon>
        <taxon>Bacteroidota</taxon>
        <taxon>Flavobacteriia</taxon>
        <taxon>Flavobacteriales</taxon>
        <taxon>Flavobacteriaceae</taxon>
        <taxon>Winogradskyella</taxon>
    </lineage>
</organism>
<keyword evidence="1" id="KW-0732">Signal</keyword>
<dbReference type="Proteomes" id="UP001595812">
    <property type="component" value="Unassembled WGS sequence"/>
</dbReference>
<sequence>MKYILVLFLIISFSLSHSQAKIKTFKGSGLQFSHPETWKVIKFYGYILIKPIDSKRLDSTGVNQIVVYPNRLSAVYKEKNIEKILVSHANILRPHEVKKNYLISKTIDNPRFIYKIEYEIFLNYNNNKYKKVEFISKKNSVLRSYSFMARADLFENYFGQAMGIINSVRD</sequence>
<feature type="signal peptide" evidence="1">
    <location>
        <begin position="1"/>
        <end position="20"/>
    </location>
</feature>